<dbReference type="PANTHER" id="PTHR31616:SF10">
    <property type="entry name" value="TREHALASE"/>
    <property type="match status" value="1"/>
</dbReference>
<dbReference type="InterPro" id="IPR011613">
    <property type="entry name" value="GH15-like"/>
</dbReference>
<evidence type="ECO:0000313" key="4">
    <source>
        <dbReference type="Proteomes" id="UP000193487"/>
    </source>
</evidence>
<protein>
    <submittedName>
        <fullName evidence="3">Glycoside hydrolase</fullName>
    </submittedName>
</protein>
<dbReference type="AlphaFoldDB" id="A0A1X1Y0E4"/>
<dbReference type="GO" id="GO:0005993">
    <property type="term" value="P:trehalose catabolic process"/>
    <property type="evidence" value="ECO:0007669"/>
    <property type="project" value="TreeGrafter"/>
</dbReference>
<evidence type="ECO:0000259" key="1">
    <source>
        <dbReference type="Pfam" id="PF00723"/>
    </source>
</evidence>
<name>A0A1X1Y0E4_9MYCO</name>
<dbReference type="PANTHER" id="PTHR31616">
    <property type="entry name" value="TREHALASE"/>
    <property type="match status" value="1"/>
</dbReference>
<feature type="domain" description="Trehalase-like N-terminal" evidence="2">
    <location>
        <begin position="9"/>
        <end position="194"/>
    </location>
</feature>
<organism evidence="3 4">
    <name type="scientific">Mycobacterium kyorinense</name>
    <dbReference type="NCBI Taxonomy" id="487514"/>
    <lineage>
        <taxon>Bacteria</taxon>
        <taxon>Bacillati</taxon>
        <taxon>Actinomycetota</taxon>
        <taxon>Actinomycetes</taxon>
        <taxon>Mycobacteriales</taxon>
        <taxon>Mycobacteriaceae</taxon>
        <taxon>Mycobacterium</taxon>
    </lineage>
</organism>
<dbReference type="Gene3D" id="1.50.10.10">
    <property type="match status" value="1"/>
</dbReference>
<keyword evidence="4" id="KW-1185">Reference proteome</keyword>
<dbReference type="InterPro" id="IPR008928">
    <property type="entry name" value="6-hairpin_glycosidase_sf"/>
</dbReference>
<dbReference type="RefSeq" id="WP_045381909.1">
    <property type="nucleotide sequence ID" value="NZ_BBKA01000079.1"/>
</dbReference>
<sequence>MDETPHVLREYALLADGERGIVVGPRGDCCWMCLPRWDSPAVFTSLLGGGGLYAVAPDHPRYVWGGYYEKGSLIWRSRWVTTDGIVECREALAFPGDPHTAVVLRRIRALDKPMRMQITLDVRAEFGAERMHGLALHDGVWTGRSGPHRFRWAGAADAQRGDDGSLEAIVHVVPGHDHDLVLELSDRELSTDPARPNDAWRNTESAWTQAVPKVTGTLADDDTTTAYAVLRGMTSSGGGMVAAATMSLPERAEQGRNYDYRYCWIRDQCYAGQAVAAAGAHPLLDEAVRFVSERVLADGPQLRPAYSVTGDPPPDEQDLDLPGYPGGAVKTGNWVTNQFQLDPFGEALLLLAAAARLDRLDGQHWRAAETLVDAIEKRWREPDAGIWEVDDRRWAHSRLICAAGLRRIGEVAPTRLGAAWQRLADQLITDADSDCLHPSGRWQRAPDDSRIDAALLTPSIRGALPANDPRSIATVEAVRTDLGRHGFVYRLRPDERPLGEAEGAFLLCGFLMALADHQQGNELAAVRWFERNRTACGPPGLFTEEFDVEQRQLRGNLPQAFVHALLFEAAHRLAESGGPAVGTGTGKAG</sequence>
<dbReference type="OrthoDB" id="3902805at2"/>
<accession>A0A1X1Y0E4</accession>
<dbReference type="Pfam" id="PF00723">
    <property type="entry name" value="Glyco_hydro_15"/>
    <property type="match status" value="1"/>
</dbReference>
<dbReference type="EMBL" id="LQPE01000103">
    <property type="protein sequence ID" value="ORW04568.1"/>
    <property type="molecule type" value="Genomic_DNA"/>
</dbReference>
<dbReference type="GO" id="GO:0015927">
    <property type="term" value="F:trehalase activity"/>
    <property type="evidence" value="ECO:0007669"/>
    <property type="project" value="TreeGrafter"/>
</dbReference>
<feature type="domain" description="GH15-like" evidence="1">
    <location>
        <begin position="237"/>
        <end position="570"/>
    </location>
</feature>
<dbReference type="Pfam" id="PF19291">
    <property type="entry name" value="TREH_N"/>
    <property type="match status" value="1"/>
</dbReference>
<reference evidence="3 4" key="1">
    <citation type="submission" date="2016-01" db="EMBL/GenBank/DDBJ databases">
        <title>The new phylogeny of the genus Mycobacterium.</title>
        <authorList>
            <person name="Tarcisio F."/>
            <person name="Conor M."/>
            <person name="Antonella G."/>
            <person name="Elisabetta G."/>
            <person name="Giulia F.S."/>
            <person name="Sara T."/>
            <person name="Anna F."/>
            <person name="Clotilde B."/>
            <person name="Roberto B."/>
            <person name="Veronica D.S."/>
            <person name="Fabio R."/>
            <person name="Monica P."/>
            <person name="Olivier J."/>
            <person name="Enrico T."/>
            <person name="Nicola S."/>
        </authorList>
    </citation>
    <scope>NUCLEOTIDE SEQUENCE [LARGE SCALE GENOMIC DNA]</scope>
    <source>
        <strain evidence="3 4">DSM 45166</strain>
    </source>
</reference>
<dbReference type="SUPFAM" id="SSF48208">
    <property type="entry name" value="Six-hairpin glycosidases"/>
    <property type="match status" value="1"/>
</dbReference>
<dbReference type="Proteomes" id="UP000193487">
    <property type="component" value="Unassembled WGS sequence"/>
</dbReference>
<dbReference type="InterPro" id="IPR012341">
    <property type="entry name" value="6hp_glycosidase-like_sf"/>
</dbReference>
<keyword evidence="3" id="KW-0378">Hydrolase</keyword>
<dbReference type="STRING" id="487514.A5707_22185"/>
<dbReference type="InterPro" id="IPR045582">
    <property type="entry name" value="Trehalase-like_N"/>
</dbReference>
<comment type="caution">
    <text evidence="3">The sequence shown here is derived from an EMBL/GenBank/DDBJ whole genome shotgun (WGS) entry which is preliminary data.</text>
</comment>
<evidence type="ECO:0000313" key="3">
    <source>
        <dbReference type="EMBL" id="ORW04568.1"/>
    </source>
</evidence>
<proteinExistence type="predicted"/>
<evidence type="ECO:0000259" key="2">
    <source>
        <dbReference type="Pfam" id="PF19291"/>
    </source>
</evidence>
<gene>
    <name evidence="3" type="ORF">AWC14_03050</name>
</gene>